<feature type="signal peptide" evidence="1">
    <location>
        <begin position="1"/>
        <end position="20"/>
    </location>
</feature>
<reference evidence="2 3" key="1">
    <citation type="submission" date="2020-07" db="EMBL/GenBank/DDBJ databases">
        <title>Facklamia lactis sp. nov., isolated from raw milk.</title>
        <authorList>
            <person name="Doll E.V."/>
            <person name="Huptas C."/>
            <person name="Staib L."/>
            <person name="Wenning M."/>
            <person name="Scherer S."/>
        </authorList>
    </citation>
    <scope>NUCLEOTIDE SEQUENCE [LARGE SCALE GENOMIC DNA]</scope>
    <source>
        <strain evidence="2 3">DSM 104272</strain>
    </source>
</reference>
<sequence>MKKILLIIAILLSVASPILASAENDYSAYLVNEHGESYGVLTNEIGTFSSPSGDEISQKTIIDISSENLVPLNSNYRYSWDSSGSVRAELTVNFGYTYYNGLTHVKVNSVSGGWSSYNSTVQVSNSYLVVGSSGVTSAGGHIDQSRVYYPGSSFTYYPNFATYILPTSYGEIGANLNLTLVRGGTTWTLYLPNNY</sequence>
<evidence type="ECO:0000313" key="2">
    <source>
        <dbReference type="EMBL" id="MBG9979312.1"/>
    </source>
</evidence>
<accession>A0ABS0LMI5</accession>
<protein>
    <submittedName>
        <fullName evidence="2">Uncharacterized protein</fullName>
    </submittedName>
</protein>
<keyword evidence="1" id="KW-0732">Signal</keyword>
<evidence type="ECO:0000256" key="1">
    <source>
        <dbReference type="SAM" id="SignalP"/>
    </source>
</evidence>
<proteinExistence type="predicted"/>
<dbReference type="RefSeq" id="WP_197105332.1">
    <property type="nucleotide sequence ID" value="NZ_JACCEL010000047.1"/>
</dbReference>
<evidence type="ECO:0000313" key="3">
    <source>
        <dbReference type="Proteomes" id="UP000823401"/>
    </source>
</evidence>
<keyword evidence="3" id="KW-1185">Reference proteome</keyword>
<name>A0ABS0LMI5_9LACT</name>
<dbReference type="Proteomes" id="UP000823401">
    <property type="component" value="Unassembled WGS sequence"/>
</dbReference>
<feature type="chain" id="PRO_5046501866" evidence="1">
    <location>
        <begin position="21"/>
        <end position="195"/>
    </location>
</feature>
<gene>
    <name evidence="2" type="ORF">HYQ42_11055</name>
</gene>
<comment type="caution">
    <text evidence="2">The sequence shown here is derived from an EMBL/GenBank/DDBJ whole genome shotgun (WGS) entry which is preliminary data.</text>
</comment>
<organism evidence="2 3">
    <name type="scientific">Ruoffia tabacinasalis</name>
    <dbReference type="NCBI Taxonomy" id="87458"/>
    <lineage>
        <taxon>Bacteria</taxon>
        <taxon>Bacillati</taxon>
        <taxon>Bacillota</taxon>
        <taxon>Bacilli</taxon>
        <taxon>Lactobacillales</taxon>
        <taxon>Aerococcaceae</taxon>
        <taxon>Ruoffia</taxon>
    </lineage>
</organism>
<dbReference type="EMBL" id="JACCEL010000047">
    <property type="protein sequence ID" value="MBG9979312.1"/>
    <property type="molecule type" value="Genomic_DNA"/>
</dbReference>